<comment type="caution">
    <text evidence="1">The sequence shown here is derived from an EMBL/GenBank/DDBJ whole genome shotgun (WGS) entry which is preliminary data.</text>
</comment>
<protein>
    <submittedName>
        <fullName evidence="1">Uncharacterized protein</fullName>
    </submittedName>
</protein>
<name>A0A699TXB7_TANCI</name>
<organism evidence="1">
    <name type="scientific">Tanacetum cinerariifolium</name>
    <name type="common">Dalmatian daisy</name>
    <name type="synonym">Chrysanthemum cinerariifolium</name>
    <dbReference type="NCBI Taxonomy" id="118510"/>
    <lineage>
        <taxon>Eukaryota</taxon>
        <taxon>Viridiplantae</taxon>
        <taxon>Streptophyta</taxon>
        <taxon>Embryophyta</taxon>
        <taxon>Tracheophyta</taxon>
        <taxon>Spermatophyta</taxon>
        <taxon>Magnoliopsida</taxon>
        <taxon>eudicotyledons</taxon>
        <taxon>Gunneridae</taxon>
        <taxon>Pentapetalae</taxon>
        <taxon>asterids</taxon>
        <taxon>campanulids</taxon>
        <taxon>Asterales</taxon>
        <taxon>Asteraceae</taxon>
        <taxon>Asteroideae</taxon>
        <taxon>Anthemideae</taxon>
        <taxon>Anthemidinae</taxon>
        <taxon>Tanacetum</taxon>
    </lineage>
</organism>
<dbReference type="EMBL" id="BKCJ011287274">
    <property type="protein sequence ID" value="GFD15552.1"/>
    <property type="molecule type" value="Genomic_DNA"/>
</dbReference>
<reference evidence="1" key="1">
    <citation type="journal article" date="2019" name="Sci. Rep.">
        <title>Draft genome of Tanacetum cinerariifolium, the natural source of mosquito coil.</title>
        <authorList>
            <person name="Yamashiro T."/>
            <person name="Shiraishi A."/>
            <person name="Satake H."/>
            <person name="Nakayama K."/>
        </authorList>
    </citation>
    <scope>NUCLEOTIDE SEQUENCE</scope>
</reference>
<feature type="non-terminal residue" evidence="1">
    <location>
        <position position="80"/>
    </location>
</feature>
<proteinExistence type="predicted"/>
<gene>
    <name evidence="1" type="ORF">Tci_887521</name>
</gene>
<accession>A0A699TXB7</accession>
<evidence type="ECO:0000313" key="1">
    <source>
        <dbReference type="EMBL" id="GFD15552.1"/>
    </source>
</evidence>
<sequence>MHARAQVEVGDVQPGIGHHAFLIVIGYRQAHVVVIAARRHGHVVGAQHAHAHKVAEVVGAPRRPGCALAHAAHHRRVVLR</sequence>
<dbReference type="AlphaFoldDB" id="A0A699TXB7"/>